<evidence type="ECO:0000313" key="2">
    <source>
        <dbReference type="EMBL" id="KTG29706.1"/>
    </source>
</evidence>
<dbReference type="RefSeq" id="WP_058571252.1">
    <property type="nucleotide sequence ID" value="NZ_LOPV01000091.1"/>
</dbReference>
<dbReference type="Proteomes" id="UP000053157">
    <property type="component" value="Unassembled WGS sequence"/>
</dbReference>
<sequence>MAAPTGPPELTRLHYLGIVLAAITGVIHLVLGAGALASNLADPLGLAFIGAAAGFAGGIVAVLRGDKQTRSRAVLLGIPFTVGQIVLYVAFNWPDVFGVGGVVDKIVQIALVAVLVVLYRRES</sequence>
<evidence type="ECO:0000256" key="1">
    <source>
        <dbReference type="SAM" id="Phobius"/>
    </source>
</evidence>
<gene>
    <name evidence="2" type="ORF">AUR66_09270</name>
</gene>
<evidence type="ECO:0008006" key="4">
    <source>
        <dbReference type="Google" id="ProtNLM"/>
    </source>
</evidence>
<protein>
    <recommendedName>
        <fullName evidence="4">Integral membrane protein</fullName>
    </recommendedName>
</protein>
<dbReference type="OrthoDB" id="330759at2157"/>
<feature type="transmembrane region" description="Helical" evidence="1">
    <location>
        <begin position="97"/>
        <end position="119"/>
    </location>
</feature>
<evidence type="ECO:0000313" key="3">
    <source>
        <dbReference type="Proteomes" id="UP000053157"/>
    </source>
</evidence>
<feature type="transmembrane region" description="Helical" evidence="1">
    <location>
        <begin position="43"/>
        <end position="62"/>
    </location>
</feature>
<keyword evidence="3" id="KW-1185">Reference proteome</keyword>
<accession>A0A0W1STX6</accession>
<dbReference type="EMBL" id="LOPV01000091">
    <property type="protein sequence ID" value="KTG29706.1"/>
    <property type="molecule type" value="Genomic_DNA"/>
</dbReference>
<keyword evidence="1" id="KW-0812">Transmembrane</keyword>
<comment type="caution">
    <text evidence="2">The sequence shown here is derived from an EMBL/GenBank/DDBJ whole genome shotgun (WGS) entry which is preliminary data.</text>
</comment>
<feature type="transmembrane region" description="Helical" evidence="1">
    <location>
        <begin position="74"/>
        <end position="91"/>
    </location>
</feature>
<feature type="transmembrane region" description="Helical" evidence="1">
    <location>
        <begin position="12"/>
        <end position="37"/>
    </location>
</feature>
<organism evidence="2 3">
    <name type="scientific">Haloferax profundi</name>
    <dbReference type="NCBI Taxonomy" id="1544718"/>
    <lineage>
        <taxon>Archaea</taxon>
        <taxon>Methanobacteriati</taxon>
        <taxon>Methanobacteriota</taxon>
        <taxon>Stenosarchaea group</taxon>
        <taxon>Halobacteria</taxon>
        <taxon>Halobacteriales</taxon>
        <taxon>Haloferacaceae</taxon>
        <taxon>Haloferax</taxon>
    </lineage>
</organism>
<keyword evidence="1" id="KW-0472">Membrane</keyword>
<keyword evidence="1" id="KW-1133">Transmembrane helix</keyword>
<name>A0A0W1STX6_9EURY</name>
<reference evidence="2 3" key="1">
    <citation type="submission" date="2015-12" db="EMBL/GenBank/DDBJ databases">
        <title>Haloferax profundi sp. nov. isolated from the Discovery deep brine-seawater interface in the Red Sea.</title>
        <authorList>
            <person name="Zhang G."/>
            <person name="Stingl U."/>
            <person name="Rashid M."/>
        </authorList>
    </citation>
    <scope>NUCLEOTIDE SEQUENCE [LARGE SCALE GENOMIC DNA]</scope>
    <source>
        <strain evidence="2 3">SB29</strain>
    </source>
</reference>
<dbReference type="AlphaFoldDB" id="A0A0W1STX6"/>
<proteinExistence type="predicted"/>